<dbReference type="EMBL" id="JAMDLW010000008">
    <property type="protein sequence ID" value="MCY9519523.1"/>
    <property type="molecule type" value="Genomic_DNA"/>
</dbReference>
<dbReference type="GeneID" id="77002293"/>
<organism evidence="2 3">
    <name type="scientific">Paenibacillus apiarius</name>
    <dbReference type="NCBI Taxonomy" id="46240"/>
    <lineage>
        <taxon>Bacteria</taxon>
        <taxon>Bacillati</taxon>
        <taxon>Bacillota</taxon>
        <taxon>Bacilli</taxon>
        <taxon>Bacillales</taxon>
        <taxon>Paenibacillaceae</taxon>
        <taxon>Paenibacillus</taxon>
    </lineage>
</organism>
<keyword evidence="3" id="KW-1185">Reference proteome</keyword>
<accession>A0ABT4DTT1</accession>
<proteinExistence type="predicted"/>
<sequence>MKWLQSKNRPVDERIVNMRNKIYKEAYVFVVLICCLSVIVKYILYGPNIGAVATELIVLLLPSLYYGIRSAFLGLYSDEVEMHDRTSKLPFSLKNVLIGLGLGVALALFIGIRSAITYGDGGAQSWWYFTIVFAASLMIYIPLFVGIMALGHALANKASKAAAAEELDE</sequence>
<evidence type="ECO:0000313" key="2">
    <source>
        <dbReference type="EMBL" id="MCY9519523.1"/>
    </source>
</evidence>
<dbReference type="RefSeq" id="WP_087434764.1">
    <property type="nucleotide sequence ID" value="NZ_JAFFHZ010000001.1"/>
</dbReference>
<feature type="transmembrane region" description="Helical" evidence="1">
    <location>
        <begin position="26"/>
        <end position="44"/>
    </location>
</feature>
<keyword evidence="1" id="KW-1133">Transmembrane helix</keyword>
<dbReference type="Proteomes" id="UP001207626">
    <property type="component" value="Unassembled WGS sequence"/>
</dbReference>
<evidence type="ECO:0000313" key="3">
    <source>
        <dbReference type="Proteomes" id="UP001207626"/>
    </source>
</evidence>
<feature type="transmembrane region" description="Helical" evidence="1">
    <location>
        <begin position="128"/>
        <end position="150"/>
    </location>
</feature>
<gene>
    <name evidence="2" type="ORF">M5X09_07475</name>
</gene>
<evidence type="ECO:0000256" key="1">
    <source>
        <dbReference type="SAM" id="Phobius"/>
    </source>
</evidence>
<keyword evidence="1" id="KW-0812">Transmembrane</keyword>
<protein>
    <submittedName>
        <fullName evidence="2">Uncharacterized protein</fullName>
    </submittedName>
</protein>
<dbReference type="InterPro" id="IPR046664">
    <property type="entry name" value="DUF6773"/>
</dbReference>
<keyword evidence="1" id="KW-0472">Membrane</keyword>
<reference evidence="2 3" key="1">
    <citation type="submission" date="2022-05" db="EMBL/GenBank/DDBJ databases">
        <title>Genome Sequencing of Bee-Associated Microbes.</title>
        <authorList>
            <person name="Dunlap C."/>
        </authorList>
    </citation>
    <scope>NUCLEOTIDE SEQUENCE [LARGE SCALE GENOMIC DNA]</scope>
    <source>
        <strain evidence="2 3">NRRL NRS-1438</strain>
    </source>
</reference>
<feature type="transmembrane region" description="Helical" evidence="1">
    <location>
        <begin position="56"/>
        <end position="76"/>
    </location>
</feature>
<comment type="caution">
    <text evidence="2">The sequence shown here is derived from an EMBL/GenBank/DDBJ whole genome shotgun (WGS) entry which is preliminary data.</text>
</comment>
<dbReference type="Pfam" id="PF20563">
    <property type="entry name" value="DUF6773"/>
    <property type="match status" value="1"/>
</dbReference>
<feature type="transmembrane region" description="Helical" evidence="1">
    <location>
        <begin position="96"/>
        <end position="116"/>
    </location>
</feature>
<name>A0ABT4DTT1_9BACL</name>